<dbReference type="InterPro" id="IPR013216">
    <property type="entry name" value="Methyltransf_11"/>
</dbReference>
<name>A0A956NBZ0_UNCEI</name>
<proteinExistence type="predicted"/>
<dbReference type="CDD" id="cd02440">
    <property type="entry name" value="AdoMet_MTases"/>
    <property type="match status" value="1"/>
</dbReference>
<evidence type="ECO:0000259" key="1">
    <source>
        <dbReference type="Pfam" id="PF08241"/>
    </source>
</evidence>
<reference evidence="2" key="1">
    <citation type="submission" date="2020-04" db="EMBL/GenBank/DDBJ databases">
        <authorList>
            <person name="Zhang T."/>
        </authorList>
    </citation>
    <scope>NUCLEOTIDE SEQUENCE</scope>
    <source>
        <strain evidence="2">HKST-UBA02</strain>
    </source>
</reference>
<dbReference type="GO" id="GO:0032259">
    <property type="term" value="P:methylation"/>
    <property type="evidence" value="ECO:0007669"/>
    <property type="project" value="UniProtKB-KW"/>
</dbReference>
<protein>
    <submittedName>
        <fullName evidence="2">Methyltransferase domain-containing protein</fullName>
    </submittedName>
</protein>
<evidence type="ECO:0000313" key="2">
    <source>
        <dbReference type="EMBL" id="MCA9756163.1"/>
    </source>
</evidence>
<dbReference type="AlphaFoldDB" id="A0A956NBZ0"/>
<keyword evidence="2" id="KW-0489">Methyltransferase</keyword>
<sequence>MDAAIAAARAYEDLFVPALFQEWADRVADAADIQPGQRVLDVACGTGVLARQALERVAPGGTVAGLDPAPGMLAVARDCCRAVEWHEGVAESIPLPDATFDAVVSQFGLMFFPGRAAAIQEMLRVLVPGGRLAVAVWDSLENTPLYDAQVQLLTRLAGDAAGDALRAPFCMGDPDELHQLFGSAGVESLEVRRLPGTGIFPSLDTLVQADLRGWLPLMGVHLDEDQIEEILVASRELHAGSVLPDGRLRFESPALIASGRKPL</sequence>
<accession>A0A956NBZ0</accession>
<dbReference type="EMBL" id="JAGQHS010000044">
    <property type="protein sequence ID" value="MCA9756163.1"/>
    <property type="molecule type" value="Genomic_DNA"/>
</dbReference>
<evidence type="ECO:0000313" key="3">
    <source>
        <dbReference type="Proteomes" id="UP000739538"/>
    </source>
</evidence>
<dbReference type="GO" id="GO:0008757">
    <property type="term" value="F:S-adenosylmethionine-dependent methyltransferase activity"/>
    <property type="evidence" value="ECO:0007669"/>
    <property type="project" value="InterPro"/>
</dbReference>
<keyword evidence="2" id="KW-0808">Transferase</keyword>
<reference evidence="2" key="2">
    <citation type="journal article" date="2021" name="Microbiome">
        <title>Successional dynamics and alternative stable states in a saline activated sludge microbial community over 9 years.</title>
        <authorList>
            <person name="Wang Y."/>
            <person name="Ye J."/>
            <person name="Ju F."/>
            <person name="Liu L."/>
            <person name="Boyd J.A."/>
            <person name="Deng Y."/>
            <person name="Parks D.H."/>
            <person name="Jiang X."/>
            <person name="Yin X."/>
            <person name="Woodcroft B.J."/>
            <person name="Tyson G.W."/>
            <person name="Hugenholtz P."/>
            <person name="Polz M.F."/>
            <person name="Zhang T."/>
        </authorList>
    </citation>
    <scope>NUCLEOTIDE SEQUENCE</scope>
    <source>
        <strain evidence="2">HKST-UBA02</strain>
    </source>
</reference>
<dbReference type="PANTHER" id="PTHR43591:SF24">
    <property type="entry name" value="2-METHOXY-6-POLYPRENYL-1,4-BENZOQUINOL METHYLASE, MITOCHONDRIAL"/>
    <property type="match status" value="1"/>
</dbReference>
<dbReference type="Proteomes" id="UP000739538">
    <property type="component" value="Unassembled WGS sequence"/>
</dbReference>
<dbReference type="PANTHER" id="PTHR43591">
    <property type="entry name" value="METHYLTRANSFERASE"/>
    <property type="match status" value="1"/>
</dbReference>
<dbReference type="Gene3D" id="3.40.50.150">
    <property type="entry name" value="Vaccinia Virus protein VP39"/>
    <property type="match status" value="1"/>
</dbReference>
<dbReference type="InterPro" id="IPR029063">
    <property type="entry name" value="SAM-dependent_MTases_sf"/>
</dbReference>
<dbReference type="SUPFAM" id="SSF53335">
    <property type="entry name" value="S-adenosyl-L-methionine-dependent methyltransferases"/>
    <property type="match status" value="1"/>
</dbReference>
<organism evidence="2 3">
    <name type="scientific">Eiseniibacteriota bacterium</name>
    <dbReference type="NCBI Taxonomy" id="2212470"/>
    <lineage>
        <taxon>Bacteria</taxon>
        <taxon>Candidatus Eiseniibacteriota</taxon>
    </lineage>
</organism>
<comment type="caution">
    <text evidence="2">The sequence shown here is derived from an EMBL/GenBank/DDBJ whole genome shotgun (WGS) entry which is preliminary data.</text>
</comment>
<feature type="domain" description="Methyltransferase type 11" evidence="1">
    <location>
        <begin position="40"/>
        <end position="133"/>
    </location>
</feature>
<dbReference type="Pfam" id="PF08241">
    <property type="entry name" value="Methyltransf_11"/>
    <property type="match status" value="1"/>
</dbReference>
<gene>
    <name evidence="2" type="ORF">KDA27_10195</name>
</gene>